<feature type="non-terminal residue" evidence="1">
    <location>
        <position position="1"/>
    </location>
</feature>
<protein>
    <submittedName>
        <fullName evidence="1">Uncharacterized protein</fullName>
    </submittedName>
</protein>
<feature type="non-terminal residue" evidence="1">
    <location>
        <position position="95"/>
    </location>
</feature>
<dbReference type="Proteomes" id="UP001189429">
    <property type="component" value="Unassembled WGS sequence"/>
</dbReference>
<accession>A0ABN9Y5W8</accession>
<gene>
    <name evidence="1" type="ORF">PCOR1329_LOCUS82802</name>
</gene>
<organism evidence="1 2">
    <name type="scientific">Prorocentrum cordatum</name>
    <dbReference type="NCBI Taxonomy" id="2364126"/>
    <lineage>
        <taxon>Eukaryota</taxon>
        <taxon>Sar</taxon>
        <taxon>Alveolata</taxon>
        <taxon>Dinophyceae</taxon>
        <taxon>Prorocentrales</taxon>
        <taxon>Prorocentraceae</taxon>
        <taxon>Prorocentrum</taxon>
    </lineage>
</organism>
<proteinExistence type="predicted"/>
<comment type="caution">
    <text evidence="1">The sequence shown here is derived from an EMBL/GenBank/DDBJ whole genome shotgun (WGS) entry which is preliminary data.</text>
</comment>
<name>A0ABN9Y5W8_9DINO</name>
<sequence length="95" mass="10151">VANRWLRHFSNEEAAPVIPESDLLWFLASHPALDASVTHSVDINVEDVPSLAVTQHTFACAKASAAGPDGIPGAVLKQFATLLGSYLHPLYVKST</sequence>
<evidence type="ECO:0000313" key="1">
    <source>
        <dbReference type="EMBL" id="CAK0907967.1"/>
    </source>
</evidence>
<evidence type="ECO:0000313" key="2">
    <source>
        <dbReference type="Proteomes" id="UP001189429"/>
    </source>
</evidence>
<reference evidence="1" key="1">
    <citation type="submission" date="2023-10" db="EMBL/GenBank/DDBJ databases">
        <authorList>
            <person name="Chen Y."/>
            <person name="Shah S."/>
            <person name="Dougan E. K."/>
            <person name="Thang M."/>
            <person name="Chan C."/>
        </authorList>
    </citation>
    <scope>NUCLEOTIDE SEQUENCE [LARGE SCALE GENOMIC DNA]</scope>
</reference>
<keyword evidence="2" id="KW-1185">Reference proteome</keyword>
<dbReference type="EMBL" id="CAUYUJ010021943">
    <property type="protein sequence ID" value="CAK0907967.1"/>
    <property type="molecule type" value="Genomic_DNA"/>
</dbReference>